<accession>A0A0B8ZR84</accession>
<dbReference type="SUPFAM" id="SSF53474">
    <property type="entry name" value="alpha/beta-Hydrolases"/>
    <property type="match status" value="1"/>
</dbReference>
<dbReference type="Proteomes" id="UP000031338">
    <property type="component" value="Unassembled WGS sequence"/>
</dbReference>
<dbReference type="PANTHER" id="PTHR10992">
    <property type="entry name" value="METHYLESTERASE FAMILY MEMBER"/>
    <property type="match status" value="1"/>
</dbReference>
<dbReference type="InterPro" id="IPR000073">
    <property type="entry name" value="AB_hydrolase_1"/>
</dbReference>
<dbReference type="Pfam" id="PF12697">
    <property type="entry name" value="Abhydrolase_6"/>
    <property type="match status" value="1"/>
</dbReference>
<dbReference type="RefSeq" id="WP_039331640.1">
    <property type="nucleotide sequence ID" value="NZ_JRVC01000003.1"/>
</dbReference>
<comment type="caution">
    <text evidence="3">The sequence shown here is derived from an EMBL/GenBank/DDBJ whole genome shotgun (WGS) entry which is preliminary data.</text>
</comment>
<dbReference type="AlphaFoldDB" id="A0A0B8ZR84"/>
<feature type="domain" description="AB hydrolase-1" evidence="2">
    <location>
        <begin position="4"/>
        <end position="215"/>
    </location>
</feature>
<dbReference type="GO" id="GO:0080032">
    <property type="term" value="F:methyl jasmonate esterase activity"/>
    <property type="evidence" value="ECO:0007669"/>
    <property type="project" value="TreeGrafter"/>
</dbReference>
<keyword evidence="4" id="KW-1185">Reference proteome</keyword>
<dbReference type="InterPro" id="IPR029058">
    <property type="entry name" value="AB_hydrolase_fold"/>
</dbReference>
<dbReference type="InterPro" id="IPR045889">
    <property type="entry name" value="MES/HNL"/>
</dbReference>
<dbReference type="EMBL" id="JRVC01000003">
    <property type="protein sequence ID" value="KHS48707.1"/>
    <property type="molecule type" value="Genomic_DNA"/>
</dbReference>
<dbReference type="GO" id="GO:0080030">
    <property type="term" value="F:methyl indole-3-acetate esterase activity"/>
    <property type="evidence" value="ECO:0007669"/>
    <property type="project" value="TreeGrafter"/>
</dbReference>
<reference evidence="3 4" key="1">
    <citation type="submission" date="2014-10" db="EMBL/GenBank/DDBJ databases">
        <title>Draft genome sequence of Novosphingobium subterraneum DSM 12447.</title>
        <authorList>
            <person name="Gan H.M."/>
            <person name="Gan H.Y."/>
            <person name="Savka M.A."/>
        </authorList>
    </citation>
    <scope>NUCLEOTIDE SEQUENCE [LARGE SCALE GENOMIC DNA]</scope>
    <source>
        <strain evidence="3 4">DSM 12447</strain>
    </source>
</reference>
<dbReference type="Gene3D" id="3.40.50.1820">
    <property type="entry name" value="alpha/beta hydrolase"/>
    <property type="match status" value="1"/>
</dbReference>
<evidence type="ECO:0000256" key="1">
    <source>
        <dbReference type="ARBA" id="ARBA00022801"/>
    </source>
</evidence>
<dbReference type="STRING" id="48936.NJ75_00789"/>
<dbReference type="GO" id="GO:0009694">
    <property type="term" value="P:jasmonic acid metabolic process"/>
    <property type="evidence" value="ECO:0007669"/>
    <property type="project" value="TreeGrafter"/>
</dbReference>
<sequence length="222" mass="24259">MTDFVLVHGAWGGSFAWDRLKADLEAAGHRVLAADLTGLGRRKAEFHPGITLTTHIDDVCDQIAKAGLDRFVLVGHSWGGMVITGVATRLGARIDALVYVDAFLPQDGQSLWDLTGPWEHDHYIGSQKHKPGAVSPLPGLESPVLSDHPLLTLVEAVRFTGEEAKIPRHVYIFANGWSPSPFRKFAEAVQDDPAWEYHEAEASHNVMGDQPDQLLQIVLGCA</sequence>
<dbReference type="GO" id="GO:0009696">
    <property type="term" value="P:salicylic acid metabolic process"/>
    <property type="evidence" value="ECO:0007669"/>
    <property type="project" value="TreeGrafter"/>
</dbReference>
<evidence type="ECO:0000259" key="2">
    <source>
        <dbReference type="Pfam" id="PF12697"/>
    </source>
</evidence>
<organism evidence="3 4">
    <name type="scientific">Novosphingobium subterraneum</name>
    <dbReference type="NCBI Taxonomy" id="48936"/>
    <lineage>
        <taxon>Bacteria</taxon>
        <taxon>Pseudomonadati</taxon>
        <taxon>Pseudomonadota</taxon>
        <taxon>Alphaproteobacteria</taxon>
        <taxon>Sphingomonadales</taxon>
        <taxon>Sphingomonadaceae</taxon>
        <taxon>Novosphingobium</taxon>
    </lineage>
</organism>
<dbReference type="GO" id="GO:0080031">
    <property type="term" value="F:methyl salicylate esterase activity"/>
    <property type="evidence" value="ECO:0007669"/>
    <property type="project" value="TreeGrafter"/>
</dbReference>
<evidence type="ECO:0000313" key="3">
    <source>
        <dbReference type="EMBL" id="KHS48707.1"/>
    </source>
</evidence>
<keyword evidence="1 3" id="KW-0378">Hydrolase</keyword>
<name>A0A0B8ZR84_9SPHN</name>
<evidence type="ECO:0000313" key="4">
    <source>
        <dbReference type="Proteomes" id="UP000031338"/>
    </source>
</evidence>
<dbReference type="PATRIC" id="fig|48936.3.peg.799"/>
<gene>
    <name evidence="3" type="ORF">NJ75_00789</name>
</gene>
<protein>
    <submittedName>
        <fullName evidence="3">Alpha/beta hydrolase</fullName>
    </submittedName>
</protein>
<proteinExistence type="predicted"/>
<dbReference type="PANTHER" id="PTHR10992:SF1083">
    <property type="entry name" value="METHYLESTERASE 1"/>
    <property type="match status" value="1"/>
</dbReference>